<dbReference type="InterPro" id="IPR038109">
    <property type="entry name" value="DNA_bind_recomb_sf"/>
</dbReference>
<dbReference type="InterPro" id="IPR036162">
    <property type="entry name" value="Resolvase-like_N_sf"/>
</dbReference>
<feature type="coiled-coil region" evidence="3">
    <location>
        <begin position="368"/>
        <end position="402"/>
    </location>
</feature>
<keyword evidence="3" id="KW-0175">Coiled coil</keyword>
<dbReference type="GO" id="GO:0003677">
    <property type="term" value="F:DNA binding"/>
    <property type="evidence" value="ECO:0007669"/>
    <property type="project" value="UniProtKB-KW"/>
</dbReference>
<feature type="domain" description="Resolvase/invertase-type recombinase catalytic" evidence="4">
    <location>
        <begin position="3"/>
        <end position="156"/>
    </location>
</feature>
<dbReference type="CDD" id="cd00338">
    <property type="entry name" value="Ser_Recombinase"/>
    <property type="match status" value="1"/>
</dbReference>
<sequence>MDRIGIYARVSTTDGKQSFHRQIQDLTRIALQHGYTNEQIDVFAEMVSGYQKDRPEMNRLLSIIENEPQTYKIIYCTEISRVGRNPKNTREIIDKLTELNIPLWIDSIKQATIDTNGKRNIIVSIILQVLMEFADLESEQMKTRMASGKMKRAKEGKTSNSVQPYGYTSDANGYVIIDEEERLIIEQIFDSYKNGTGTRIIAQTLNTMLIPTTHAKRNPDKVYKYNKSIPTIEGNEIKWTDVVVRQILINPIYKGERKYKDEIIKVDPIVSVEVFDYCNVLLKSKNTRNILTKYEYLLKDVIRCGCCGRVYMGRYVAGGDAVYRCTSSLKKRCANRSINISLIESVIYNLIINTDSVLKTLDNPNVLLNQIKKELTQQEQLLKNEQKELTAKEKQLENLLTTMTLSQNPNFSLYTKMETDILTQMTLLKDKIGLLKRDIFSKVTTVKNFNIEATSRDMIVKAQHNRPELKSIFKQFVHSIIINDIGNGYVLANLTIKINGVVYTNQRLKLFIYADGVRKYGGRNQKIYKYISVLHFLNDPTYKDNILTTPIQDIKEEFDRIQNDIHNPYDVPTDFKFRVEPKTYNILKENRLYINEFDL</sequence>
<keyword evidence="1" id="KW-0238">DNA-binding</keyword>
<evidence type="ECO:0000259" key="4">
    <source>
        <dbReference type="PROSITE" id="PS51736"/>
    </source>
</evidence>
<dbReference type="Gene3D" id="3.90.1750.20">
    <property type="entry name" value="Putative Large Serine Recombinase, Chain B, Domain 2"/>
    <property type="match status" value="1"/>
</dbReference>
<evidence type="ECO:0000256" key="1">
    <source>
        <dbReference type="ARBA" id="ARBA00023125"/>
    </source>
</evidence>
<dbReference type="Pfam" id="PF00239">
    <property type="entry name" value="Resolvase"/>
    <property type="match status" value="1"/>
</dbReference>
<dbReference type="PANTHER" id="PTHR30461:SF2">
    <property type="entry name" value="SERINE RECOMBINASE PINE-RELATED"/>
    <property type="match status" value="1"/>
</dbReference>
<dbReference type="InterPro" id="IPR050639">
    <property type="entry name" value="SSR_resolvase"/>
</dbReference>
<name>A0A1B9DKI1_9FLAO</name>
<dbReference type="RefSeq" id="WP_066336980.1">
    <property type="nucleotide sequence ID" value="NZ_CP017688.1"/>
</dbReference>
<comment type="caution">
    <text evidence="6">The sequence shown here is derived from an EMBL/GenBank/DDBJ whole genome shotgun (WGS) entry which is preliminary data.</text>
</comment>
<dbReference type="OrthoDB" id="1094757at2"/>
<dbReference type="Pfam" id="PF13408">
    <property type="entry name" value="Zn_ribbon_recom"/>
    <property type="match status" value="1"/>
</dbReference>
<evidence type="ECO:0000256" key="2">
    <source>
        <dbReference type="ARBA" id="ARBA00023172"/>
    </source>
</evidence>
<dbReference type="AlphaFoldDB" id="A0A1B9DKI1"/>
<dbReference type="EMBL" id="LVEP01000064">
    <property type="protein sequence ID" value="OCB70204.1"/>
    <property type="molecule type" value="Genomic_DNA"/>
</dbReference>
<evidence type="ECO:0008006" key="8">
    <source>
        <dbReference type="Google" id="ProtNLM"/>
    </source>
</evidence>
<evidence type="ECO:0000259" key="5">
    <source>
        <dbReference type="PROSITE" id="PS51737"/>
    </source>
</evidence>
<proteinExistence type="predicted"/>
<reference evidence="6 7" key="1">
    <citation type="submission" date="2016-03" db="EMBL/GenBank/DDBJ databases">
        <authorList>
            <person name="Ploux O."/>
        </authorList>
    </citation>
    <scope>NUCLEOTIDE SEQUENCE [LARGE SCALE GENOMIC DNA]</scope>
    <source>
        <strain evidence="6 7">LPB0076</strain>
    </source>
</reference>
<dbReference type="InterPro" id="IPR006119">
    <property type="entry name" value="Resolv_N"/>
</dbReference>
<keyword evidence="2" id="KW-0233">DNA recombination</keyword>
<evidence type="ECO:0000313" key="7">
    <source>
        <dbReference type="Proteomes" id="UP000093510"/>
    </source>
</evidence>
<dbReference type="SUPFAM" id="SSF53041">
    <property type="entry name" value="Resolvase-like"/>
    <property type="match status" value="1"/>
</dbReference>
<dbReference type="InterPro" id="IPR025827">
    <property type="entry name" value="Zn_ribbon_recom_dom"/>
</dbReference>
<evidence type="ECO:0000256" key="3">
    <source>
        <dbReference type="SAM" id="Coils"/>
    </source>
</evidence>
<dbReference type="Proteomes" id="UP000093510">
    <property type="component" value="Unassembled WGS sequence"/>
</dbReference>
<evidence type="ECO:0000313" key="6">
    <source>
        <dbReference type="EMBL" id="OCB70204.1"/>
    </source>
</evidence>
<keyword evidence="7" id="KW-1185">Reference proteome</keyword>
<dbReference type="GO" id="GO:0000150">
    <property type="term" value="F:DNA strand exchange activity"/>
    <property type="evidence" value="ECO:0007669"/>
    <property type="project" value="InterPro"/>
</dbReference>
<dbReference type="InterPro" id="IPR011109">
    <property type="entry name" value="DNA_bind_recombinase_dom"/>
</dbReference>
<gene>
    <name evidence="6" type="ORF">LPBF_12220</name>
</gene>
<organism evidence="6 7">
    <name type="scientific">Flavobacterium crassostreae</name>
    <dbReference type="NCBI Taxonomy" id="1763534"/>
    <lineage>
        <taxon>Bacteria</taxon>
        <taxon>Pseudomonadati</taxon>
        <taxon>Bacteroidota</taxon>
        <taxon>Flavobacteriia</taxon>
        <taxon>Flavobacteriales</taxon>
        <taxon>Flavobacteriaceae</taxon>
        <taxon>Flavobacterium</taxon>
    </lineage>
</organism>
<dbReference type="Pfam" id="PF07508">
    <property type="entry name" value="Recombinase"/>
    <property type="match status" value="1"/>
</dbReference>
<dbReference type="Gene3D" id="3.40.50.1390">
    <property type="entry name" value="Resolvase, N-terminal catalytic domain"/>
    <property type="match status" value="1"/>
</dbReference>
<protein>
    <recommendedName>
        <fullName evidence="8">Resolvase</fullName>
    </recommendedName>
</protein>
<dbReference type="PANTHER" id="PTHR30461">
    <property type="entry name" value="DNA-INVERTASE FROM LAMBDOID PROPHAGE"/>
    <property type="match status" value="1"/>
</dbReference>
<dbReference type="SMART" id="SM00857">
    <property type="entry name" value="Resolvase"/>
    <property type="match status" value="1"/>
</dbReference>
<dbReference type="PROSITE" id="PS51737">
    <property type="entry name" value="RECOMBINASE_DNA_BIND"/>
    <property type="match status" value="1"/>
</dbReference>
<dbReference type="PROSITE" id="PS51736">
    <property type="entry name" value="RECOMBINASES_3"/>
    <property type="match status" value="1"/>
</dbReference>
<dbReference type="STRING" id="1763534.GCA_001831475_01514"/>
<feature type="domain" description="Recombinase" evidence="5">
    <location>
        <begin position="164"/>
        <end position="288"/>
    </location>
</feature>
<accession>A0A1B9DKI1</accession>